<evidence type="ECO:0000313" key="2">
    <source>
        <dbReference type="Proteomes" id="UP000050911"/>
    </source>
</evidence>
<accession>A0A0R1HWT7</accession>
<protein>
    <recommendedName>
        <fullName evidence="3">Helix-turn-helix type 11 domain-containing protein</fullName>
    </recommendedName>
</protein>
<evidence type="ECO:0000313" key="1">
    <source>
        <dbReference type="EMBL" id="KRK49027.1"/>
    </source>
</evidence>
<dbReference type="OrthoDB" id="2184390at2"/>
<sequence length="164" mass="18970">MAIELSDETIDKLVDKLILRGNKFAAMESELKLRNTRVLLQNYQLLRNHLDVELPALEDDAPLSKKELNLYSLLGYRARSKEMMEFVNEVIDRYRVICEGGSPEQSRRFTVIQKLYLQLPTLTIKRIATYLNVDEKTVRRDEHAAVNELSIMLFGIDGLNDLSK</sequence>
<name>A0A0R1HWT7_9LACO</name>
<dbReference type="AlphaFoldDB" id="A0A0R1HWT7"/>
<dbReference type="EMBL" id="AZCX01000002">
    <property type="protein sequence ID" value="KRK49027.1"/>
    <property type="molecule type" value="Genomic_DNA"/>
</dbReference>
<dbReference type="STRING" id="1302272.FC96_GL001355"/>
<comment type="caution">
    <text evidence="1">The sequence shown here is derived from an EMBL/GenBank/DDBJ whole genome shotgun (WGS) entry which is preliminary data.</text>
</comment>
<keyword evidence="2" id="KW-1185">Reference proteome</keyword>
<proteinExistence type="predicted"/>
<dbReference type="Proteomes" id="UP000050911">
    <property type="component" value="Unassembled WGS sequence"/>
</dbReference>
<organism evidence="1 2">
    <name type="scientific">Secundilactobacillus kimchicus JCM 15530</name>
    <dbReference type="NCBI Taxonomy" id="1302272"/>
    <lineage>
        <taxon>Bacteria</taxon>
        <taxon>Bacillati</taxon>
        <taxon>Bacillota</taxon>
        <taxon>Bacilli</taxon>
        <taxon>Lactobacillales</taxon>
        <taxon>Lactobacillaceae</taxon>
        <taxon>Secundilactobacillus</taxon>
    </lineage>
</organism>
<dbReference type="RefSeq" id="WP_055679878.1">
    <property type="nucleotide sequence ID" value="NZ_AZCX01000002.1"/>
</dbReference>
<gene>
    <name evidence="1" type="ORF">FC96_GL001355</name>
</gene>
<reference evidence="1 2" key="1">
    <citation type="journal article" date="2015" name="Genome Announc.">
        <title>Expanding the biotechnology potential of lactobacilli through comparative genomics of 213 strains and associated genera.</title>
        <authorList>
            <person name="Sun Z."/>
            <person name="Harris H.M."/>
            <person name="McCann A."/>
            <person name="Guo C."/>
            <person name="Argimon S."/>
            <person name="Zhang W."/>
            <person name="Yang X."/>
            <person name="Jeffery I.B."/>
            <person name="Cooney J.C."/>
            <person name="Kagawa T.F."/>
            <person name="Liu W."/>
            <person name="Song Y."/>
            <person name="Salvetti E."/>
            <person name="Wrobel A."/>
            <person name="Rasinkangas P."/>
            <person name="Parkhill J."/>
            <person name="Rea M.C."/>
            <person name="O'Sullivan O."/>
            <person name="Ritari J."/>
            <person name="Douillard F.P."/>
            <person name="Paul Ross R."/>
            <person name="Yang R."/>
            <person name="Briner A.E."/>
            <person name="Felis G.E."/>
            <person name="de Vos W.M."/>
            <person name="Barrangou R."/>
            <person name="Klaenhammer T.R."/>
            <person name="Caufield P.W."/>
            <person name="Cui Y."/>
            <person name="Zhang H."/>
            <person name="O'Toole P.W."/>
        </authorList>
    </citation>
    <scope>NUCLEOTIDE SEQUENCE [LARGE SCALE GENOMIC DNA]</scope>
    <source>
        <strain evidence="1 2">JCM 15530</strain>
    </source>
</reference>
<dbReference type="PATRIC" id="fig|1302272.5.peg.1363"/>
<evidence type="ECO:0008006" key="3">
    <source>
        <dbReference type="Google" id="ProtNLM"/>
    </source>
</evidence>